<dbReference type="InterPro" id="IPR002659">
    <property type="entry name" value="Glyco_trans_31"/>
</dbReference>
<evidence type="ECO:0000256" key="3">
    <source>
        <dbReference type="ARBA" id="ARBA00022676"/>
    </source>
</evidence>
<evidence type="ECO:0000313" key="13">
    <source>
        <dbReference type="Proteomes" id="UP000281553"/>
    </source>
</evidence>
<keyword evidence="4" id="KW-0808">Transferase</keyword>
<feature type="signal peptide" evidence="11">
    <location>
        <begin position="1"/>
        <end position="27"/>
    </location>
</feature>
<comment type="similarity">
    <text evidence="2 10">Belongs to the glycosyltransferase 31 family.</text>
</comment>
<dbReference type="GO" id="GO:0016758">
    <property type="term" value="F:hexosyltransferase activity"/>
    <property type="evidence" value="ECO:0007669"/>
    <property type="project" value="InterPro"/>
</dbReference>
<evidence type="ECO:0000256" key="5">
    <source>
        <dbReference type="ARBA" id="ARBA00022692"/>
    </source>
</evidence>
<dbReference type="Proteomes" id="UP000281553">
    <property type="component" value="Unassembled WGS sequence"/>
</dbReference>
<keyword evidence="6" id="KW-0735">Signal-anchor</keyword>
<dbReference type="GO" id="GO:0000139">
    <property type="term" value="C:Golgi membrane"/>
    <property type="evidence" value="ECO:0007669"/>
    <property type="project" value="UniProtKB-SubCell"/>
</dbReference>
<reference evidence="12 13" key="1">
    <citation type="submission" date="2018-11" db="EMBL/GenBank/DDBJ databases">
        <authorList>
            <consortium name="Pathogen Informatics"/>
        </authorList>
    </citation>
    <scope>NUCLEOTIDE SEQUENCE [LARGE SCALE GENOMIC DNA]</scope>
</reference>
<evidence type="ECO:0000313" key="12">
    <source>
        <dbReference type="EMBL" id="VDN15555.1"/>
    </source>
</evidence>
<protein>
    <recommendedName>
        <fullName evidence="10">Hexosyltransferase</fullName>
        <ecNumber evidence="10">2.4.1.-</ecNumber>
    </recommendedName>
</protein>
<evidence type="ECO:0000256" key="6">
    <source>
        <dbReference type="ARBA" id="ARBA00022968"/>
    </source>
</evidence>
<dbReference type="PANTHER" id="PTHR11214:SF376">
    <property type="entry name" value="HEXOSYLTRANSFERASE"/>
    <property type="match status" value="1"/>
</dbReference>
<gene>
    <name evidence="12" type="ORF">DILT_LOCUS11386</name>
</gene>
<keyword evidence="13" id="KW-1185">Reference proteome</keyword>
<dbReference type="OrthoDB" id="2139606at2759"/>
<keyword evidence="8 10" id="KW-0333">Golgi apparatus</keyword>
<evidence type="ECO:0000256" key="2">
    <source>
        <dbReference type="ARBA" id="ARBA00008661"/>
    </source>
</evidence>
<accession>A0A3P7LF91</accession>
<keyword evidence="9" id="KW-0472">Membrane</keyword>
<sequence>MLRRAKLAVKLTVRLLLTVGLLGPSDTPIIKNISPCKFDWLRLRFSHETNTFELSLAVEIANNSHGSGSNINSANRWVIGRHFRRRHYQQRIYTFADLAELPDRHWKRQIPPSVYLLYPQALDMTQVVADIANCRPIPEAPMFTQTVRFLNISSTVCAPSRAVERALDAVVMVKSSVYNFADRQLLRKTYAEESAFRMALIFSVGLPRSSGGRFFHRDGFNISLPERAGESMEKMESQRPEVLRNLTGEVQLHGDIVLGDYEDTYYNLSLKLFHTFQWAAGFCREHFAHQQPRPPVFILMDDDCAFNASHLKAQLDGLSDAEIRRVTWGIPFYEARVIRSPFDKKYGKWALSKQEVPWPFHAPYAPSTFLVFGADVLQEITLAMHFTRQFPVDDAWLGLIMTKLDLHFERRAHMYQFPPKHVPKELVLAAPYKYLFGS</sequence>
<dbReference type="AlphaFoldDB" id="A0A3P7LF91"/>
<evidence type="ECO:0000256" key="8">
    <source>
        <dbReference type="ARBA" id="ARBA00023034"/>
    </source>
</evidence>
<feature type="chain" id="PRO_5018334617" description="Hexosyltransferase" evidence="11">
    <location>
        <begin position="28"/>
        <end position="438"/>
    </location>
</feature>
<proteinExistence type="inferred from homology"/>
<organism evidence="12 13">
    <name type="scientific">Dibothriocephalus latus</name>
    <name type="common">Fish tapeworm</name>
    <name type="synonym">Diphyllobothrium latum</name>
    <dbReference type="NCBI Taxonomy" id="60516"/>
    <lineage>
        <taxon>Eukaryota</taxon>
        <taxon>Metazoa</taxon>
        <taxon>Spiralia</taxon>
        <taxon>Lophotrochozoa</taxon>
        <taxon>Platyhelminthes</taxon>
        <taxon>Cestoda</taxon>
        <taxon>Eucestoda</taxon>
        <taxon>Diphyllobothriidea</taxon>
        <taxon>Diphyllobothriidae</taxon>
        <taxon>Dibothriocephalus</taxon>
    </lineage>
</organism>
<name>A0A3P7LF91_DIBLA</name>
<keyword evidence="7" id="KW-1133">Transmembrane helix</keyword>
<evidence type="ECO:0000256" key="4">
    <source>
        <dbReference type="ARBA" id="ARBA00022679"/>
    </source>
</evidence>
<evidence type="ECO:0000256" key="11">
    <source>
        <dbReference type="SAM" id="SignalP"/>
    </source>
</evidence>
<evidence type="ECO:0000256" key="9">
    <source>
        <dbReference type="ARBA" id="ARBA00023136"/>
    </source>
</evidence>
<dbReference type="GO" id="GO:0006493">
    <property type="term" value="P:protein O-linked glycosylation"/>
    <property type="evidence" value="ECO:0007669"/>
    <property type="project" value="TreeGrafter"/>
</dbReference>
<keyword evidence="3 10" id="KW-0328">Glycosyltransferase</keyword>
<dbReference type="Pfam" id="PF01762">
    <property type="entry name" value="Galactosyl_T"/>
    <property type="match status" value="1"/>
</dbReference>
<dbReference type="EMBL" id="UYRU01062887">
    <property type="protein sequence ID" value="VDN15555.1"/>
    <property type="molecule type" value="Genomic_DNA"/>
</dbReference>
<comment type="subcellular location">
    <subcellularLocation>
        <location evidence="1 10">Golgi apparatus membrane</location>
        <topology evidence="1 10">Single-pass type II membrane protein</topology>
    </subcellularLocation>
</comment>
<evidence type="ECO:0000256" key="1">
    <source>
        <dbReference type="ARBA" id="ARBA00004323"/>
    </source>
</evidence>
<keyword evidence="5" id="KW-0812">Transmembrane</keyword>
<keyword evidence="11" id="KW-0732">Signal</keyword>
<dbReference type="PANTHER" id="PTHR11214">
    <property type="entry name" value="BETA-1,3-N-ACETYLGLUCOSAMINYLTRANSFERASE"/>
    <property type="match status" value="1"/>
</dbReference>
<dbReference type="EC" id="2.4.1.-" evidence="10"/>
<evidence type="ECO:0000256" key="10">
    <source>
        <dbReference type="RuleBase" id="RU363063"/>
    </source>
</evidence>
<evidence type="ECO:0000256" key="7">
    <source>
        <dbReference type="ARBA" id="ARBA00022989"/>
    </source>
</evidence>